<dbReference type="SUPFAM" id="SSF53098">
    <property type="entry name" value="Ribonuclease H-like"/>
    <property type="match status" value="1"/>
</dbReference>
<reference evidence="3" key="2">
    <citation type="submission" date="2022-03" db="EMBL/GenBank/DDBJ databases">
        <title>Draft title - Genomic analysis of global carrot germplasm unveils the trajectory of domestication and the origin of high carotenoid orange carrot.</title>
        <authorList>
            <person name="Iorizzo M."/>
            <person name="Ellison S."/>
            <person name="Senalik D."/>
            <person name="Macko-Podgorni A."/>
            <person name="Grzebelus D."/>
            <person name="Bostan H."/>
            <person name="Rolling W."/>
            <person name="Curaba J."/>
            <person name="Simon P."/>
        </authorList>
    </citation>
    <scope>NUCLEOTIDE SEQUENCE</scope>
    <source>
        <tissue evidence="3">Leaf</tissue>
    </source>
</reference>
<dbReference type="AlphaFoldDB" id="A0A161WRA7"/>
<dbReference type="GO" id="GO:0004523">
    <property type="term" value="F:RNA-DNA hybrid ribonuclease activity"/>
    <property type="evidence" value="ECO:0007669"/>
    <property type="project" value="InterPro"/>
</dbReference>
<dbReference type="Gene3D" id="3.30.420.10">
    <property type="entry name" value="Ribonuclease H-like superfamily/Ribonuclease H"/>
    <property type="match status" value="1"/>
</dbReference>
<reference evidence="2" key="1">
    <citation type="journal article" date="2016" name="Nat. Genet.">
        <title>A high-quality carrot genome assembly provides new insights into carotenoid accumulation and asterid genome evolution.</title>
        <authorList>
            <person name="Iorizzo M."/>
            <person name="Ellison S."/>
            <person name="Senalik D."/>
            <person name="Zeng P."/>
            <person name="Satapoomin P."/>
            <person name="Huang J."/>
            <person name="Bowman M."/>
            <person name="Iovene M."/>
            <person name="Sanseverino W."/>
            <person name="Cavagnaro P."/>
            <person name="Yildiz M."/>
            <person name="Macko-Podgorni A."/>
            <person name="Moranska E."/>
            <person name="Grzebelus E."/>
            <person name="Grzebelus D."/>
            <person name="Ashrafi H."/>
            <person name="Zheng Z."/>
            <person name="Cheng S."/>
            <person name="Spooner D."/>
            <person name="Van Deynze A."/>
            <person name="Simon P."/>
        </authorList>
    </citation>
    <scope>NUCLEOTIDE SEQUENCE [LARGE SCALE GENOMIC DNA]</scope>
    <source>
        <tissue evidence="2">Leaf</tissue>
    </source>
</reference>
<gene>
    <name evidence="2" type="ORF">DCAR_009959</name>
    <name evidence="3" type="ORF">DCAR_0311244</name>
</gene>
<protein>
    <recommendedName>
        <fullName evidence="1">RNase H type-1 domain-containing protein</fullName>
    </recommendedName>
</protein>
<proteinExistence type="predicted"/>
<evidence type="ECO:0000313" key="3">
    <source>
        <dbReference type="EMBL" id="WOG91988.1"/>
    </source>
</evidence>
<dbReference type="GO" id="GO:0003676">
    <property type="term" value="F:nucleic acid binding"/>
    <property type="evidence" value="ECO:0007669"/>
    <property type="project" value="InterPro"/>
</dbReference>
<dbReference type="InterPro" id="IPR002156">
    <property type="entry name" value="RNaseH_domain"/>
</dbReference>
<dbReference type="Pfam" id="PF13456">
    <property type="entry name" value="RVT_3"/>
    <property type="match status" value="1"/>
</dbReference>
<dbReference type="PANTHER" id="PTHR47723:SF19">
    <property type="entry name" value="POLYNUCLEOTIDYL TRANSFERASE, RIBONUCLEASE H-LIKE SUPERFAMILY PROTEIN"/>
    <property type="match status" value="1"/>
</dbReference>
<feature type="domain" description="RNase H type-1" evidence="1">
    <location>
        <begin position="30"/>
        <end position="142"/>
    </location>
</feature>
<dbReference type="EMBL" id="CP093345">
    <property type="protein sequence ID" value="WOG91988.1"/>
    <property type="molecule type" value="Genomic_DNA"/>
</dbReference>
<keyword evidence="4" id="KW-1185">Reference proteome</keyword>
<dbReference type="InterPro" id="IPR053151">
    <property type="entry name" value="RNase_H-like"/>
</dbReference>
<organism evidence="2">
    <name type="scientific">Daucus carota subsp. sativus</name>
    <name type="common">Carrot</name>
    <dbReference type="NCBI Taxonomy" id="79200"/>
    <lineage>
        <taxon>Eukaryota</taxon>
        <taxon>Viridiplantae</taxon>
        <taxon>Streptophyta</taxon>
        <taxon>Embryophyta</taxon>
        <taxon>Tracheophyta</taxon>
        <taxon>Spermatophyta</taxon>
        <taxon>Magnoliopsida</taxon>
        <taxon>eudicotyledons</taxon>
        <taxon>Gunneridae</taxon>
        <taxon>Pentapetalae</taxon>
        <taxon>asterids</taxon>
        <taxon>campanulids</taxon>
        <taxon>Apiales</taxon>
        <taxon>Apiaceae</taxon>
        <taxon>Apioideae</taxon>
        <taxon>Scandiceae</taxon>
        <taxon>Daucinae</taxon>
        <taxon>Daucus</taxon>
        <taxon>Daucus sect. Daucus</taxon>
    </lineage>
</organism>
<name>A0A161WRA7_DAUCS</name>
<dbReference type="InterPro" id="IPR044730">
    <property type="entry name" value="RNase_H-like_dom_plant"/>
</dbReference>
<accession>A0A161WRA7</accession>
<dbReference type="Proteomes" id="UP000077755">
    <property type="component" value="Chromosome 3"/>
</dbReference>
<dbReference type="PANTHER" id="PTHR47723">
    <property type="entry name" value="OS05G0353850 PROTEIN"/>
    <property type="match status" value="1"/>
</dbReference>
<dbReference type="EMBL" id="LNRQ01000003">
    <property type="protein sequence ID" value="KZN01205.1"/>
    <property type="molecule type" value="Genomic_DNA"/>
</dbReference>
<sequence length="230" mass="26421">MQKTWVFPTKGFVKVNVHAFTLPEPYPNGNDSCIRIMIRDHKGTIIVMVYGTIRNLTERANELWAILAGLKMAFLEGEEKVELESDNAGAVKEWEEWMWDYDRNHENVIQQLNQRKTDPNLSLVVRAVEPSQNALARYLAHMGSLQRTRLVIIRRLFGEVKELWSLDMGLGTTKGNFEAMSEEEYENWLWEDEEEEDQEAGVIEITDDEDEEAVAMLMDGVGQPGMGGRQ</sequence>
<evidence type="ECO:0000259" key="1">
    <source>
        <dbReference type="Pfam" id="PF13456"/>
    </source>
</evidence>
<dbReference type="Gramene" id="KZN01205">
    <property type="protein sequence ID" value="KZN01205"/>
    <property type="gene ID" value="DCAR_009959"/>
</dbReference>
<evidence type="ECO:0000313" key="2">
    <source>
        <dbReference type="EMBL" id="KZN01205.1"/>
    </source>
</evidence>
<dbReference type="InterPro" id="IPR012337">
    <property type="entry name" value="RNaseH-like_sf"/>
</dbReference>
<dbReference type="CDD" id="cd06222">
    <property type="entry name" value="RNase_H_like"/>
    <property type="match status" value="1"/>
</dbReference>
<dbReference type="InterPro" id="IPR036397">
    <property type="entry name" value="RNaseH_sf"/>
</dbReference>
<evidence type="ECO:0000313" key="4">
    <source>
        <dbReference type="Proteomes" id="UP000077755"/>
    </source>
</evidence>